<proteinExistence type="predicted"/>
<organism evidence="1 2">
    <name type="scientific">Brevundimonas vancanneytii</name>
    <dbReference type="NCBI Taxonomy" id="1325724"/>
    <lineage>
        <taxon>Bacteria</taxon>
        <taxon>Pseudomonadati</taxon>
        <taxon>Pseudomonadota</taxon>
        <taxon>Alphaproteobacteria</taxon>
        <taxon>Caulobacterales</taxon>
        <taxon>Caulobacteraceae</taxon>
        <taxon>Brevundimonas</taxon>
    </lineage>
</organism>
<reference evidence="1 2" key="1">
    <citation type="submission" date="2019-04" db="EMBL/GenBank/DDBJ databases">
        <authorList>
            <consortium name="Pathogen Informatics"/>
        </authorList>
    </citation>
    <scope>NUCLEOTIDE SEQUENCE [LARGE SCALE GENOMIC DNA]</scope>
    <source>
        <strain evidence="1 2">NCTC9239</strain>
    </source>
</reference>
<sequence>MPKTQDKTEEEILAELKASDAATKRIRAELDAATLEKIVAQAAVAKEATLALEALCGDLVSEFGHHALKMQAPGGASVQIGNVSALAEQGLTEARRFLDSLEA</sequence>
<dbReference type="KEGG" id="bvy:NCTC9239_00116"/>
<dbReference type="RefSeq" id="WP_138140649.1">
    <property type="nucleotide sequence ID" value="NZ_LR588407.1"/>
</dbReference>
<gene>
    <name evidence="1" type="ORF">NCTC9239_00116</name>
</gene>
<dbReference type="Proteomes" id="UP000309952">
    <property type="component" value="Chromosome"/>
</dbReference>
<evidence type="ECO:0000313" key="2">
    <source>
        <dbReference type="Proteomes" id="UP000309952"/>
    </source>
</evidence>
<keyword evidence="2" id="KW-1185">Reference proteome</keyword>
<dbReference type="EMBL" id="LR588407">
    <property type="protein sequence ID" value="VTO10705.1"/>
    <property type="molecule type" value="Genomic_DNA"/>
</dbReference>
<accession>A0A4P1JRF8</accession>
<protein>
    <submittedName>
        <fullName evidence="1">Uncharacterized protein</fullName>
    </submittedName>
</protein>
<name>A0A4P1JRF8_9CAUL</name>
<dbReference type="AlphaFoldDB" id="A0A4P1JRF8"/>
<evidence type="ECO:0000313" key="1">
    <source>
        <dbReference type="EMBL" id="VTO10705.1"/>
    </source>
</evidence>